<dbReference type="OrthoDB" id="9761577at2"/>
<dbReference type="GO" id="GO:0030980">
    <property type="term" value="P:alpha-glucan catabolic process"/>
    <property type="evidence" value="ECO:0007669"/>
    <property type="project" value="TreeGrafter"/>
</dbReference>
<dbReference type="SMART" id="SM00642">
    <property type="entry name" value="Aamy"/>
    <property type="match status" value="1"/>
</dbReference>
<gene>
    <name evidence="3" type="ORF">SAMN05216551_103193</name>
</gene>
<dbReference type="AlphaFoldDB" id="A0A1H2PM59"/>
<dbReference type="EMBL" id="FNLO01000003">
    <property type="protein sequence ID" value="SDV47659.1"/>
    <property type="molecule type" value="Genomic_DNA"/>
</dbReference>
<dbReference type="GO" id="GO:0047470">
    <property type="term" value="F:(1,4)-alpha-D-glucan 1-alpha-D-glucosylmutase activity"/>
    <property type="evidence" value="ECO:0007669"/>
    <property type="project" value="TreeGrafter"/>
</dbReference>
<dbReference type="PANTHER" id="PTHR10357">
    <property type="entry name" value="ALPHA-AMYLASE FAMILY MEMBER"/>
    <property type="match status" value="1"/>
</dbReference>
<dbReference type="SUPFAM" id="SSF51445">
    <property type="entry name" value="(Trans)glycosidases"/>
    <property type="match status" value="1"/>
</dbReference>
<evidence type="ECO:0000259" key="2">
    <source>
        <dbReference type="SMART" id="SM00642"/>
    </source>
</evidence>
<name>A0A1H2PM59_9BURK</name>
<feature type="domain" description="Glycosyl hydrolase family 13 catalytic" evidence="2">
    <location>
        <begin position="10"/>
        <end position="471"/>
    </location>
</feature>
<feature type="compositionally biased region" description="Low complexity" evidence="1">
    <location>
        <begin position="634"/>
        <end position="645"/>
    </location>
</feature>
<evidence type="ECO:0000256" key="1">
    <source>
        <dbReference type="SAM" id="MobiDB-lite"/>
    </source>
</evidence>
<reference evidence="4" key="1">
    <citation type="submission" date="2016-09" db="EMBL/GenBank/DDBJ databases">
        <authorList>
            <person name="Varghese N."/>
            <person name="Submissions S."/>
        </authorList>
    </citation>
    <scope>NUCLEOTIDE SEQUENCE [LARGE SCALE GENOMIC DNA]</scope>
    <source>
        <strain evidence="4">JS23</strain>
    </source>
</reference>
<dbReference type="InterPro" id="IPR006047">
    <property type="entry name" value="GH13_cat_dom"/>
</dbReference>
<organism evidence="3 4">
    <name type="scientific">Chitinasiproducens palmae</name>
    <dbReference type="NCBI Taxonomy" id="1770053"/>
    <lineage>
        <taxon>Bacteria</taxon>
        <taxon>Pseudomonadati</taxon>
        <taxon>Pseudomonadota</taxon>
        <taxon>Betaproteobacteria</taxon>
        <taxon>Burkholderiales</taxon>
        <taxon>Burkholderiaceae</taxon>
        <taxon>Chitinasiproducens</taxon>
    </lineage>
</organism>
<dbReference type="CDD" id="cd11336">
    <property type="entry name" value="AmyAc_MTSase"/>
    <property type="match status" value="1"/>
</dbReference>
<dbReference type="STRING" id="1770053.SAMN05216551_103193"/>
<feature type="region of interest" description="Disordered" evidence="1">
    <location>
        <begin position="634"/>
        <end position="673"/>
    </location>
</feature>
<accession>A0A1H2PM59</accession>
<dbReference type="RefSeq" id="WP_091906337.1">
    <property type="nucleotide sequence ID" value="NZ_FNLO01000003.1"/>
</dbReference>
<dbReference type="InterPro" id="IPR017853">
    <property type="entry name" value="GH"/>
</dbReference>
<dbReference type="Gene3D" id="3.20.20.80">
    <property type="entry name" value="Glycosidases"/>
    <property type="match status" value="4"/>
</dbReference>
<dbReference type="Proteomes" id="UP000243719">
    <property type="component" value="Unassembled WGS sequence"/>
</dbReference>
<evidence type="ECO:0000313" key="3">
    <source>
        <dbReference type="EMBL" id="SDV47659.1"/>
    </source>
</evidence>
<dbReference type="NCBIfam" id="TIGR02401">
    <property type="entry name" value="trehalose_TreY"/>
    <property type="match status" value="1"/>
</dbReference>
<keyword evidence="4" id="KW-1185">Reference proteome</keyword>
<dbReference type="GO" id="GO:0005992">
    <property type="term" value="P:trehalose biosynthetic process"/>
    <property type="evidence" value="ECO:0007669"/>
    <property type="project" value="TreeGrafter"/>
</dbReference>
<protein>
    <submittedName>
        <fullName evidence="3">Maltooligosyl trehalose synthase</fullName>
    </submittedName>
</protein>
<dbReference type="PANTHER" id="PTHR10357:SF216">
    <property type="entry name" value="MALTOOLIGOSYL TREHALOSE SYNTHASE-RELATED"/>
    <property type="match status" value="1"/>
</dbReference>
<dbReference type="InterPro" id="IPR012767">
    <property type="entry name" value="Trehalose_TreY"/>
</dbReference>
<sequence>MIHSTLRLQFHRDFTFDDALAHVDYFARLGVSHVYASPITRAEPGSTHGYDVVDYDCVNPELGGEDALRRFVAALRERGLGLIVDFVPNHMGVGGASNGWWLDVLEWGRHSDHARHFDIDWHSPDPALRGKMLAPFLGRPYGEVLAAGDLKLRYDEDDARFVIDYFTNRFPICPSDYAFILGNGAALAEHASAFERVGEQVDRAGAEQARQRLRAFARTDAGQQAVAHAVRAFDAGNREGGEQLHRLLERQCYRLAWWRTAADEVNWRRFFDISTLAGIKAERPEVFDDSHALILRLYREGLIDGIRLDHVDGLAEPREYCQRLRQRLDALHPQRPAELQALPPYVVIEKILGRGERLRGDWQVDGTTGYDFMNDVGALLHDRRGAAPLAALWQRISGRPAEFADEMLPAKRKILAENLSAELLRLTRALHKIARDDQATRDYSCTAIQRVLTELLVHFPVYRVYPVDGVRSDEDERYFAVAREGARQTLRRADHELLDVLDQWLGRADAAAGFASVAQRRAALGLFSQLTSPVAAKSVEDTACYRYGRLLSRNEVGADPDDFALSFEAFHAGNAERAARFPRAMLTTATHDHKRGEDVRARIAALSEVPAWWGARVNAWATMNAAVRRGAAAAGNAPGNAVGNASDNASGGTSSEARDPAGAPRTPDSWAPGAGPEAMLYQMLLGAWPLDLRADDADGVQRFAERIWAWFEKALREAKLETDWFAPNEDYEKASREFVFAILSPTRSAAFLASLAEAVAAIAPLGALNGLAQTVLRLTAPGVPDLYQGTEYWDESLVDPDNRRPVDYAQRDQTLDDRAPAAALANWHDARVKQAVVRRALQLRQLAPTLFVGGRYTPVPLGGAHADRALAFLRQHEGQAALVVVSLHAAPLLGLRDQADAATGPEALPRVPAQHWGDTAVVLPAQAGLAQGEWFDWFSDRTLVVRDGARLPLATLLDDFGFALLSNVRPH</sequence>
<proteinExistence type="predicted"/>
<feature type="compositionally biased region" description="Polar residues" evidence="1">
    <location>
        <begin position="646"/>
        <end position="655"/>
    </location>
</feature>
<evidence type="ECO:0000313" key="4">
    <source>
        <dbReference type="Proteomes" id="UP000243719"/>
    </source>
</evidence>
<dbReference type="Pfam" id="PF00128">
    <property type="entry name" value="Alpha-amylase"/>
    <property type="match status" value="1"/>
</dbReference>